<dbReference type="EMBL" id="PVLV01000586">
    <property type="protein sequence ID" value="PRH76064.1"/>
    <property type="molecule type" value="Genomic_DNA"/>
</dbReference>
<evidence type="ECO:0000313" key="8">
    <source>
        <dbReference type="EMBL" id="PRH76064.1"/>
    </source>
</evidence>
<accession>A0A2S9PNT5</accession>
<keyword evidence="5" id="KW-0046">Antibiotic resistance</keyword>
<feature type="non-terminal residue" evidence="8">
    <location>
        <position position="100"/>
    </location>
</feature>
<sequence>MVLLATVLGSTMALLDSTVVNVALPHIGDDLDADLRQLQWVVTAYVLTLASLILVGGALSDRLGRRRVFVVGIVWFAVASLLCGVAPDAGLLIGARALQG</sequence>
<keyword evidence="2 6" id="KW-0812">Transmembrane</keyword>
<comment type="caution">
    <text evidence="8">The sequence shown here is derived from an EMBL/GenBank/DDBJ whole genome shotgun (WGS) entry which is preliminary data.</text>
</comment>
<keyword evidence="9" id="KW-1185">Reference proteome</keyword>
<evidence type="ECO:0000256" key="3">
    <source>
        <dbReference type="ARBA" id="ARBA00022989"/>
    </source>
</evidence>
<protein>
    <submittedName>
        <fullName evidence="8">MFS transporter</fullName>
    </submittedName>
</protein>
<dbReference type="AlphaFoldDB" id="A0A2S9PNT5"/>
<name>A0A2S9PNT5_9ACTN</name>
<dbReference type="GO" id="GO:0022857">
    <property type="term" value="F:transmembrane transporter activity"/>
    <property type="evidence" value="ECO:0007669"/>
    <property type="project" value="InterPro"/>
</dbReference>
<gene>
    <name evidence="8" type="ORF">C6N75_27630</name>
</gene>
<evidence type="ECO:0000256" key="6">
    <source>
        <dbReference type="SAM" id="Phobius"/>
    </source>
</evidence>
<feature type="domain" description="Major facilitator superfamily (MFS) profile" evidence="7">
    <location>
        <begin position="2"/>
        <end position="100"/>
    </location>
</feature>
<evidence type="ECO:0000259" key="7">
    <source>
        <dbReference type="PROSITE" id="PS50850"/>
    </source>
</evidence>
<dbReference type="Pfam" id="PF07690">
    <property type="entry name" value="MFS_1"/>
    <property type="match status" value="1"/>
</dbReference>
<comment type="subcellular location">
    <subcellularLocation>
        <location evidence="1">Cell membrane</location>
        <topology evidence="1">Multi-pass membrane protein</topology>
    </subcellularLocation>
</comment>
<feature type="transmembrane region" description="Helical" evidence="6">
    <location>
        <begin position="68"/>
        <end position="87"/>
    </location>
</feature>
<reference evidence="8 9" key="1">
    <citation type="submission" date="2018-03" db="EMBL/GenBank/DDBJ databases">
        <title>Novel Streptomyces sp. from soil.</title>
        <authorList>
            <person name="Tan G.Y.A."/>
            <person name="Lee Z.Y."/>
        </authorList>
    </citation>
    <scope>NUCLEOTIDE SEQUENCE [LARGE SCALE GENOMIC DNA]</scope>
    <source>
        <strain evidence="8 9">ST5x</strain>
    </source>
</reference>
<evidence type="ECO:0000256" key="5">
    <source>
        <dbReference type="ARBA" id="ARBA00023251"/>
    </source>
</evidence>
<keyword evidence="4 6" id="KW-0472">Membrane</keyword>
<dbReference type="RefSeq" id="WP_146132695.1">
    <property type="nucleotide sequence ID" value="NZ_PVLV01000586.1"/>
</dbReference>
<dbReference type="PROSITE" id="PS50850">
    <property type="entry name" value="MFS"/>
    <property type="match status" value="1"/>
</dbReference>
<dbReference type="GO" id="GO:0046677">
    <property type="term" value="P:response to antibiotic"/>
    <property type="evidence" value="ECO:0007669"/>
    <property type="project" value="UniProtKB-KW"/>
</dbReference>
<dbReference type="InterPro" id="IPR005829">
    <property type="entry name" value="Sugar_transporter_CS"/>
</dbReference>
<organism evidence="8 9">
    <name type="scientific">Streptomyces solincola</name>
    <dbReference type="NCBI Taxonomy" id="2100817"/>
    <lineage>
        <taxon>Bacteria</taxon>
        <taxon>Bacillati</taxon>
        <taxon>Actinomycetota</taxon>
        <taxon>Actinomycetes</taxon>
        <taxon>Kitasatosporales</taxon>
        <taxon>Streptomycetaceae</taxon>
        <taxon>Streptomyces</taxon>
    </lineage>
</organism>
<keyword evidence="3 6" id="KW-1133">Transmembrane helix</keyword>
<evidence type="ECO:0000313" key="9">
    <source>
        <dbReference type="Proteomes" id="UP000239322"/>
    </source>
</evidence>
<dbReference type="PROSITE" id="PS00216">
    <property type="entry name" value="SUGAR_TRANSPORT_1"/>
    <property type="match status" value="1"/>
</dbReference>
<dbReference type="InterPro" id="IPR020846">
    <property type="entry name" value="MFS_dom"/>
</dbReference>
<dbReference type="SUPFAM" id="SSF103473">
    <property type="entry name" value="MFS general substrate transporter"/>
    <property type="match status" value="1"/>
</dbReference>
<feature type="transmembrane region" description="Helical" evidence="6">
    <location>
        <begin position="38"/>
        <end position="56"/>
    </location>
</feature>
<proteinExistence type="predicted"/>
<dbReference type="Proteomes" id="UP000239322">
    <property type="component" value="Unassembled WGS sequence"/>
</dbReference>
<dbReference type="Gene3D" id="1.20.1720.10">
    <property type="entry name" value="Multidrug resistance protein D"/>
    <property type="match status" value="1"/>
</dbReference>
<dbReference type="PANTHER" id="PTHR42718">
    <property type="entry name" value="MAJOR FACILITATOR SUPERFAMILY MULTIDRUG TRANSPORTER MFSC"/>
    <property type="match status" value="1"/>
</dbReference>
<dbReference type="GO" id="GO:0005886">
    <property type="term" value="C:plasma membrane"/>
    <property type="evidence" value="ECO:0007669"/>
    <property type="project" value="UniProtKB-SubCell"/>
</dbReference>
<dbReference type="PANTHER" id="PTHR42718:SF42">
    <property type="entry name" value="EXPORT PROTEIN"/>
    <property type="match status" value="1"/>
</dbReference>
<evidence type="ECO:0000256" key="2">
    <source>
        <dbReference type="ARBA" id="ARBA00022692"/>
    </source>
</evidence>
<dbReference type="OrthoDB" id="7375466at2"/>
<dbReference type="InterPro" id="IPR036259">
    <property type="entry name" value="MFS_trans_sf"/>
</dbReference>
<dbReference type="InterPro" id="IPR011701">
    <property type="entry name" value="MFS"/>
</dbReference>
<evidence type="ECO:0000256" key="1">
    <source>
        <dbReference type="ARBA" id="ARBA00004651"/>
    </source>
</evidence>
<evidence type="ECO:0000256" key="4">
    <source>
        <dbReference type="ARBA" id="ARBA00023136"/>
    </source>
</evidence>